<feature type="transmembrane region" description="Helical" evidence="1">
    <location>
        <begin position="87"/>
        <end position="105"/>
    </location>
</feature>
<keyword evidence="3" id="KW-1185">Reference proteome</keyword>
<sequence>MSSHEKVGLLLSHELDLEGQTSLIESPSLSSNPETNAHLSAAEISVLFGSLVLALVQALTLYSFYYADSPPSFLDALAPHLLPLAQGLPSAISSNLPTAVVFFLASPYLASQERVGLAKCLTLFCYLVGSTWGAVLLGRELLVVAGQRN</sequence>
<dbReference type="EMBL" id="ML986498">
    <property type="protein sequence ID" value="KAF2275269.1"/>
    <property type="molecule type" value="Genomic_DNA"/>
</dbReference>
<feature type="transmembrane region" description="Helical" evidence="1">
    <location>
        <begin position="117"/>
        <end position="137"/>
    </location>
</feature>
<proteinExistence type="predicted"/>
<keyword evidence="1" id="KW-0472">Membrane</keyword>
<reference evidence="2" key="1">
    <citation type="journal article" date="2020" name="Stud. Mycol.">
        <title>101 Dothideomycetes genomes: a test case for predicting lifestyles and emergence of pathogens.</title>
        <authorList>
            <person name="Haridas S."/>
            <person name="Albert R."/>
            <person name="Binder M."/>
            <person name="Bloem J."/>
            <person name="Labutti K."/>
            <person name="Salamov A."/>
            <person name="Andreopoulos B."/>
            <person name="Baker S."/>
            <person name="Barry K."/>
            <person name="Bills G."/>
            <person name="Bluhm B."/>
            <person name="Cannon C."/>
            <person name="Castanera R."/>
            <person name="Culley D."/>
            <person name="Daum C."/>
            <person name="Ezra D."/>
            <person name="Gonzalez J."/>
            <person name="Henrissat B."/>
            <person name="Kuo A."/>
            <person name="Liang C."/>
            <person name="Lipzen A."/>
            <person name="Lutzoni F."/>
            <person name="Magnuson J."/>
            <person name="Mondo S."/>
            <person name="Nolan M."/>
            <person name="Ohm R."/>
            <person name="Pangilinan J."/>
            <person name="Park H.-J."/>
            <person name="Ramirez L."/>
            <person name="Alfaro M."/>
            <person name="Sun H."/>
            <person name="Tritt A."/>
            <person name="Yoshinaga Y."/>
            <person name="Zwiers L.-H."/>
            <person name="Turgeon B."/>
            <person name="Goodwin S."/>
            <person name="Spatafora J."/>
            <person name="Crous P."/>
            <person name="Grigoriev I."/>
        </authorList>
    </citation>
    <scope>NUCLEOTIDE SEQUENCE</scope>
    <source>
        <strain evidence="2">CBS 379.55</strain>
    </source>
</reference>
<evidence type="ECO:0000256" key="1">
    <source>
        <dbReference type="SAM" id="Phobius"/>
    </source>
</evidence>
<feature type="transmembrane region" description="Helical" evidence="1">
    <location>
        <begin position="46"/>
        <end position="67"/>
    </location>
</feature>
<dbReference type="AlphaFoldDB" id="A0A6A6JK56"/>
<name>A0A6A6JK56_WESOR</name>
<protein>
    <submittedName>
        <fullName evidence="2">Uncharacterized protein</fullName>
    </submittedName>
</protein>
<dbReference type="RefSeq" id="XP_033652808.1">
    <property type="nucleotide sequence ID" value="XM_033801018.1"/>
</dbReference>
<gene>
    <name evidence="2" type="ORF">EI97DRAFT_459565</name>
</gene>
<dbReference type="OrthoDB" id="3790322at2759"/>
<organism evidence="2 3">
    <name type="scientific">Westerdykella ornata</name>
    <dbReference type="NCBI Taxonomy" id="318751"/>
    <lineage>
        <taxon>Eukaryota</taxon>
        <taxon>Fungi</taxon>
        <taxon>Dikarya</taxon>
        <taxon>Ascomycota</taxon>
        <taxon>Pezizomycotina</taxon>
        <taxon>Dothideomycetes</taxon>
        <taxon>Pleosporomycetidae</taxon>
        <taxon>Pleosporales</taxon>
        <taxon>Sporormiaceae</taxon>
        <taxon>Westerdykella</taxon>
    </lineage>
</organism>
<dbReference type="GeneID" id="54554193"/>
<accession>A0A6A6JK56</accession>
<dbReference type="Proteomes" id="UP000800097">
    <property type="component" value="Unassembled WGS sequence"/>
</dbReference>
<keyword evidence="1" id="KW-1133">Transmembrane helix</keyword>
<evidence type="ECO:0000313" key="3">
    <source>
        <dbReference type="Proteomes" id="UP000800097"/>
    </source>
</evidence>
<keyword evidence="1" id="KW-0812">Transmembrane</keyword>
<evidence type="ECO:0000313" key="2">
    <source>
        <dbReference type="EMBL" id="KAF2275269.1"/>
    </source>
</evidence>